<dbReference type="KEGG" id="geh:HYN69_07820"/>
<sequence length="60" mass="6823">MQRNDKMLTMIETLKAAAANRAAYRRTRDEIARLPRDVALDLGIFPEDASRIAWATVYGK</sequence>
<proteinExistence type="predicted"/>
<accession>A0A2S0UKV1</accession>
<keyword evidence="2" id="KW-1185">Reference proteome</keyword>
<dbReference type="Proteomes" id="UP000244496">
    <property type="component" value="Chromosome"/>
</dbReference>
<name>A0A2S0UKV1_9RHOB</name>
<dbReference type="AlphaFoldDB" id="A0A2S0UKV1"/>
<protein>
    <recommendedName>
        <fullName evidence="3">DUF1127 domain-containing protein</fullName>
    </recommendedName>
</protein>
<dbReference type="EMBL" id="CP028918">
    <property type="protein sequence ID" value="AWB48433.1"/>
    <property type="molecule type" value="Genomic_DNA"/>
</dbReference>
<evidence type="ECO:0000313" key="2">
    <source>
        <dbReference type="Proteomes" id="UP000244496"/>
    </source>
</evidence>
<evidence type="ECO:0000313" key="1">
    <source>
        <dbReference type="EMBL" id="AWB48433.1"/>
    </source>
</evidence>
<evidence type="ECO:0008006" key="3">
    <source>
        <dbReference type="Google" id="ProtNLM"/>
    </source>
</evidence>
<reference evidence="1 2" key="1">
    <citation type="submission" date="2018-04" db="EMBL/GenBank/DDBJ databases">
        <title>Genome sequencing of Gemmobacter.</title>
        <authorList>
            <person name="Yi H."/>
            <person name="Baek M.-G."/>
        </authorList>
    </citation>
    <scope>NUCLEOTIDE SEQUENCE [LARGE SCALE GENOMIC DNA]</scope>
    <source>
        <strain evidence="1 2">HYN0069</strain>
    </source>
</reference>
<gene>
    <name evidence="1" type="ORF">HYN69_07820</name>
</gene>
<organism evidence="1 2">
    <name type="scientific">Paragemmobacter aquarius</name>
    <dbReference type="NCBI Taxonomy" id="2169400"/>
    <lineage>
        <taxon>Bacteria</taxon>
        <taxon>Pseudomonadati</taxon>
        <taxon>Pseudomonadota</taxon>
        <taxon>Alphaproteobacteria</taxon>
        <taxon>Rhodobacterales</taxon>
        <taxon>Paracoccaceae</taxon>
        <taxon>Paragemmobacter</taxon>
    </lineage>
</organism>